<organism evidence="2 3">
    <name type="scientific">Carnobacterium maltaromaticum</name>
    <name type="common">Carnobacterium piscicola</name>
    <dbReference type="NCBI Taxonomy" id="2751"/>
    <lineage>
        <taxon>Bacteria</taxon>
        <taxon>Bacillati</taxon>
        <taxon>Bacillota</taxon>
        <taxon>Bacilli</taxon>
        <taxon>Lactobacillales</taxon>
        <taxon>Carnobacteriaceae</taxon>
        <taxon>Carnobacterium</taxon>
    </lineage>
</organism>
<feature type="domain" description="Integrase catalytic" evidence="1">
    <location>
        <begin position="1"/>
        <end position="142"/>
    </location>
</feature>
<dbReference type="RefSeq" id="WP_322808798.1">
    <property type="nucleotide sequence ID" value="NZ_JAVBVO010000003.1"/>
</dbReference>
<evidence type="ECO:0000313" key="3">
    <source>
        <dbReference type="Proteomes" id="UP001290462"/>
    </source>
</evidence>
<evidence type="ECO:0000259" key="1">
    <source>
        <dbReference type="PROSITE" id="PS50994"/>
    </source>
</evidence>
<evidence type="ECO:0000313" key="2">
    <source>
        <dbReference type="EMBL" id="MDZ5758525.1"/>
    </source>
</evidence>
<comment type="caution">
    <text evidence="2">The sequence shown here is derived from an EMBL/GenBank/DDBJ whole genome shotgun (WGS) entry which is preliminary data.</text>
</comment>
<dbReference type="InterPro" id="IPR050900">
    <property type="entry name" value="Transposase_IS3/IS150/IS904"/>
</dbReference>
<gene>
    <name evidence="2" type="ORF">RAK27_07585</name>
</gene>
<protein>
    <submittedName>
        <fullName evidence="2">IS3 family transposase</fullName>
    </submittedName>
</protein>
<dbReference type="AlphaFoldDB" id="A0AAW9JPF2"/>
<dbReference type="Gene3D" id="3.30.420.10">
    <property type="entry name" value="Ribonuclease H-like superfamily/Ribonuclease H"/>
    <property type="match status" value="1"/>
</dbReference>
<sequence>LYLNPFMDMYNSEIISYTISEKPTAHAIMSALKEAIEKTSDCTYRRTFHSDQGWGYQMKAYSHELKKHQIYQSMSRKGNCLDNSPMENFFSILKQELYHGVIYKSYQELKQAIEHYIKYYNHSRIKEKLGWQSPVQFRKKMSFTA</sequence>
<feature type="non-terminal residue" evidence="2">
    <location>
        <position position="1"/>
    </location>
</feature>
<dbReference type="PANTHER" id="PTHR46889:SF4">
    <property type="entry name" value="TRANSPOSASE INSO FOR INSERTION SEQUENCE ELEMENT IS911B-RELATED"/>
    <property type="match status" value="1"/>
</dbReference>
<dbReference type="EMBL" id="JAVBVO010000003">
    <property type="protein sequence ID" value="MDZ5758525.1"/>
    <property type="molecule type" value="Genomic_DNA"/>
</dbReference>
<dbReference type="Pfam" id="PF13333">
    <property type="entry name" value="rve_2"/>
    <property type="match status" value="1"/>
</dbReference>
<dbReference type="InterPro" id="IPR036397">
    <property type="entry name" value="RNaseH_sf"/>
</dbReference>
<dbReference type="PANTHER" id="PTHR46889">
    <property type="entry name" value="TRANSPOSASE INSF FOR INSERTION SEQUENCE IS3B-RELATED"/>
    <property type="match status" value="1"/>
</dbReference>
<proteinExistence type="predicted"/>
<dbReference type="PROSITE" id="PS50994">
    <property type="entry name" value="INTEGRASE"/>
    <property type="match status" value="1"/>
</dbReference>
<dbReference type="Proteomes" id="UP001290462">
    <property type="component" value="Unassembled WGS sequence"/>
</dbReference>
<dbReference type="SUPFAM" id="SSF53098">
    <property type="entry name" value="Ribonuclease H-like"/>
    <property type="match status" value="1"/>
</dbReference>
<name>A0AAW9JPF2_CARML</name>
<dbReference type="Pfam" id="PF00665">
    <property type="entry name" value="rve"/>
    <property type="match status" value="1"/>
</dbReference>
<dbReference type="InterPro" id="IPR012337">
    <property type="entry name" value="RNaseH-like_sf"/>
</dbReference>
<dbReference type="GO" id="GO:0003676">
    <property type="term" value="F:nucleic acid binding"/>
    <property type="evidence" value="ECO:0007669"/>
    <property type="project" value="InterPro"/>
</dbReference>
<reference evidence="2" key="1">
    <citation type="submission" date="2023-08" db="EMBL/GenBank/DDBJ databases">
        <title>Genomic characterization of piscicolin 126 produced by Carnobacterium maltaromaticum CM22 strain isolated from salmon (Salmo salar).</title>
        <authorList>
            <person name="Gonzalez-Gragera E."/>
            <person name="Garcia-Lopez J.D."/>
            <person name="Teso-Perez C."/>
            <person name="Gimenez-Hernandez I."/>
            <person name="Peralta-Sanchez J.M."/>
            <person name="Valdivia E."/>
            <person name="Montalban-Lopez M."/>
            <person name="Martin-Platero A.M."/>
            <person name="Banos A."/>
            <person name="Martinez-Bueno M."/>
        </authorList>
    </citation>
    <scope>NUCLEOTIDE SEQUENCE</scope>
    <source>
        <strain evidence="2">CM22</strain>
    </source>
</reference>
<accession>A0AAW9JPF2</accession>
<dbReference type="GO" id="GO:0015074">
    <property type="term" value="P:DNA integration"/>
    <property type="evidence" value="ECO:0007669"/>
    <property type="project" value="InterPro"/>
</dbReference>
<dbReference type="InterPro" id="IPR001584">
    <property type="entry name" value="Integrase_cat-core"/>
</dbReference>